<dbReference type="Pfam" id="PF13086">
    <property type="entry name" value="AAA_11"/>
    <property type="match status" value="1"/>
</dbReference>
<dbReference type="GO" id="GO:0071013">
    <property type="term" value="C:catalytic step 2 spliceosome"/>
    <property type="evidence" value="ECO:0007669"/>
    <property type="project" value="TreeGrafter"/>
</dbReference>
<evidence type="ECO:0000259" key="3">
    <source>
        <dbReference type="Pfam" id="PF13087"/>
    </source>
</evidence>
<feature type="domain" description="DNA2/NAM7 helicase-like C-terminal" evidence="3">
    <location>
        <begin position="1105"/>
        <end position="1224"/>
    </location>
</feature>
<dbReference type="InterPro" id="IPR027417">
    <property type="entry name" value="P-loop_NTPase"/>
</dbReference>
<dbReference type="GO" id="GO:0004386">
    <property type="term" value="F:helicase activity"/>
    <property type="evidence" value="ECO:0007669"/>
    <property type="project" value="InterPro"/>
</dbReference>
<evidence type="ECO:0000259" key="5">
    <source>
        <dbReference type="Pfam" id="PF21143"/>
    </source>
</evidence>
<dbReference type="SUPFAM" id="SSF52540">
    <property type="entry name" value="P-loop containing nucleoside triphosphate hydrolases"/>
    <property type="match status" value="1"/>
</dbReference>
<dbReference type="Pfam" id="PF13087">
    <property type="entry name" value="AAA_12"/>
    <property type="match status" value="1"/>
</dbReference>
<reference evidence="6" key="1">
    <citation type="submission" date="2022-07" db="EMBL/GenBank/DDBJ databases">
        <title>Phylogenomic reconstructions and comparative analyses of Kickxellomycotina fungi.</title>
        <authorList>
            <person name="Reynolds N.K."/>
            <person name="Stajich J.E."/>
            <person name="Barry K."/>
            <person name="Grigoriev I.V."/>
            <person name="Crous P."/>
            <person name="Smith M.E."/>
        </authorList>
    </citation>
    <scope>NUCLEOTIDE SEQUENCE</scope>
    <source>
        <strain evidence="6">NRRL 3115</strain>
    </source>
</reference>
<dbReference type="Pfam" id="PF21143">
    <property type="entry name" value="Aquarius_N_2nd"/>
    <property type="match status" value="1"/>
</dbReference>
<feature type="domain" description="RNA helicase aquarius beta-barrel" evidence="5">
    <location>
        <begin position="533"/>
        <end position="658"/>
    </location>
</feature>
<dbReference type="PANTHER" id="PTHR10887:SF5">
    <property type="entry name" value="RNA HELICASE AQUARIUS"/>
    <property type="match status" value="1"/>
</dbReference>
<comment type="caution">
    <text evidence="6">The sequence shown here is derived from an EMBL/GenBank/DDBJ whole genome shotgun (WGS) entry which is preliminary data.</text>
</comment>
<evidence type="ECO:0000256" key="1">
    <source>
        <dbReference type="SAM" id="MobiDB-lite"/>
    </source>
</evidence>
<accession>A0A9W8KZH9</accession>
<dbReference type="GO" id="GO:0003729">
    <property type="term" value="F:mRNA binding"/>
    <property type="evidence" value="ECO:0007669"/>
    <property type="project" value="TreeGrafter"/>
</dbReference>
<name>A0A9W8KZH9_9FUNG</name>
<evidence type="ECO:0000313" key="6">
    <source>
        <dbReference type="EMBL" id="KAJ2679550.1"/>
    </source>
</evidence>
<dbReference type="InterPro" id="IPR045055">
    <property type="entry name" value="DNA2/NAM7-like"/>
</dbReference>
<evidence type="ECO:0000259" key="4">
    <source>
        <dbReference type="Pfam" id="PF16399"/>
    </source>
</evidence>
<dbReference type="AlphaFoldDB" id="A0A9W8KZH9"/>
<protein>
    <recommendedName>
        <fullName evidence="8">Intron-binding protein aquarius</fullName>
    </recommendedName>
</protein>
<dbReference type="CDD" id="cd17935">
    <property type="entry name" value="EEXXQc_AQR"/>
    <property type="match status" value="1"/>
</dbReference>
<feature type="domain" description="DNA2/NAM7 helicase helicase" evidence="2">
    <location>
        <begin position="774"/>
        <end position="1041"/>
    </location>
</feature>
<dbReference type="Gene3D" id="3.40.50.300">
    <property type="entry name" value="P-loop containing nucleotide triphosphate hydrolases"/>
    <property type="match status" value="2"/>
</dbReference>
<dbReference type="InterPro" id="IPR041679">
    <property type="entry name" value="DNA2/NAM7-like_C"/>
</dbReference>
<dbReference type="EMBL" id="JANBTW010000011">
    <property type="protein sequence ID" value="KAJ2679550.1"/>
    <property type="molecule type" value="Genomic_DNA"/>
</dbReference>
<evidence type="ECO:0000259" key="2">
    <source>
        <dbReference type="Pfam" id="PF13086"/>
    </source>
</evidence>
<dbReference type="InterPro" id="IPR048966">
    <property type="entry name" value="Aquarius_b-barrel"/>
</dbReference>
<evidence type="ECO:0008006" key="8">
    <source>
        <dbReference type="Google" id="ProtNLM"/>
    </source>
</evidence>
<dbReference type="Pfam" id="PF16399">
    <property type="entry name" value="Aquarius_N_1st"/>
    <property type="match status" value="1"/>
</dbReference>
<feature type="domain" description="RNA helicase aquarius N-terminal" evidence="4">
    <location>
        <begin position="75"/>
        <end position="456"/>
    </location>
</feature>
<gene>
    <name evidence="6" type="ORF">GGI25_001473</name>
</gene>
<feature type="compositionally biased region" description="Basic and acidic residues" evidence="1">
    <location>
        <begin position="8"/>
        <end position="27"/>
    </location>
</feature>
<organism evidence="6 7">
    <name type="scientific">Coemansia spiralis</name>
    <dbReference type="NCBI Taxonomy" id="417178"/>
    <lineage>
        <taxon>Eukaryota</taxon>
        <taxon>Fungi</taxon>
        <taxon>Fungi incertae sedis</taxon>
        <taxon>Zoopagomycota</taxon>
        <taxon>Kickxellomycotina</taxon>
        <taxon>Kickxellomycetes</taxon>
        <taxon>Kickxellales</taxon>
        <taxon>Kickxellaceae</taxon>
        <taxon>Coemansia</taxon>
    </lineage>
</organism>
<dbReference type="InterPro" id="IPR041677">
    <property type="entry name" value="DNA2/NAM7_AAA_11"/>
</dbReference>
<feature type="region of interest" description="Disordered" evidence="1">
    <location>
        <begin position="1"/>
        <end position="72"/>
    </location>
</feature>
<proteinExistence type="predicted"/>
<dbReference type="InterPro" id="IPR047187">
    <property type="entry name" value="SF1_C_Upf1"/>
</dbReference>
<dbReference type="InterPro" id="IPR032174">
    <property type="entry name" value="Aquarius_N"/>
</dbReference>
<dbReference type="PANTHER" id="PTHR10887">
    <property type="entry name" value="DNA2/NAM7 HELICASE FAMILY"/>
    <property type="match status" value="1"/>
</dbReference>
<feature type="compositionally biased region" description="Basic and acidic residues" evidence="1">
    <location>
        <begin position="48"/>
        <end position="58"/>
    </location>
</feature>
<sequence length="1270" mass="144290">MPPKTRAKTRDKQTKQDAVEPVTESKAKVPRPSGKRHTPSQPPETEDIAEHEPEKPLERPTGTTSDDEEEADESIEAIAQKHWLETTKWSDDVVQRIGARIISSSSRSTLQTLERLQYLEQYLWPHYKSEPSEAVLASILLVLNEKYRKGLLRLWAFVGDQGSFSQFFDDAIRLMQRAMANTGIRFGEQTMDPWSARSLVAQFLIACFNSLENQIVRDSCMALVSILIWHHIEGERLRTVEFERTPQLHKLFKHLTKKCKSGDAASVHQRNRDFLPQVVSDFANSLFDPDSPLFYCLKCLEFLVDLESQLPTRRYVHLVVVDFHLVQLCEKSRWAGTKEFDRMVGRLRHVVYFQVRNVTGQAMSDSEAKEHHYEKLIDLQLVVFKHFPEELEALVLSSVAQLGNPQVLTMFLDKLSDTQLEELAQLTGIRTRKLAPPSCNARAFVLEAFAQRYMERATVADQVRALSMYPTEHVLDLVEEINVGKHPAIPKLNLQFLSMHDYLLRCLELVRLESAFEIREDILDCVRRLQPHGDPVEFSGWARMAMPMRSFDIVDVQKPRVGELAPHRVRADIAIGLEDYVESIRQEWRDVRPRDVLILLSIRGNTVQYVRGCEVESQLNIGPGGDTCSGFRVLLDTHQYHRDLSTDVYDSLNIVMRRRPQENSFKATLETIRSLVLKPTLPSWLQATFLGYGDPAAATPIGKRGVRVNLNDTFVSDEHMRECLGSGVEGEFAKPCIVDIPANGPVCVSTAPAAVGPGEELRQPRMNHMRFTPKQAEAICAGCQPGLTLIVGPPGTGKTDVAVQIISNLYHTGQKILLVTHSNQALNQLFEKIVNLDIEPRHLLRLGHGEEALMADERYSRAGRVESFLERRRELLGEVQRLAESMGIEGDFGYTCSTARVFFVSCVRVRWEAYRKAPVCFPFLRFFEDKLGHPPKDHEACFRYIERIFSELNDIQPFELLRTQTDRSSYLLANQARVVAMTCTYGALRYEELQAVGFDSVVVEEAAQLLDIETTIPVVCARPQRLVMIGDHRQLPPVVKSSALRVVGNLEQSLFARLVRLGVPTVQLDRQGRARPELASLWRPEGLGDLPIDFGVGNKGFRHVFQFVDVSDPVGETQPLPHFYQNLREAEYVVAVFQYMRLLGHQSVKILTTYNGQAMLIRDVLRRHGLPSAVATVDQFQGQQADYVLLSLVRTKTAGHIRDPRRLTVALSRSRLGLYVFGRRRVFETCVEMQQPMQMLLAHGDRLELESRAVGGVEEMRQLVEEMQAL</sequence>
<dbReference type="Proteomes" id="UP001151518">
    <property type="component" value="Unassembled WGS sequence"/>
</dbReference>
<dbReference type="CDD" id="cd18808">
    <property type="entry name" value="SF1_C_Upf1"/>
    <property type="match status" value="1"/>
</dbReference>
<dbReference type="OrthoDB" id="1879at2759"/>
<evidence type="ECO:0000313" key="7">
    <source>
        <dbReference type="Proteomes" id="UP001151518"/>
    </source>
</evidence>